<gene>
    <name evidence="2" type="ORF">TCIL3000_11_1230</name>
</gene>
<dbReference type="InterPro" id="IPR035979">
    <property type="entry name" value="RBD_domain_sf"/>
</dbReference>
<name>G0UZC1_TRYCI</name>
<dbReference type="PANTHER" id="PTHR37561">
    <property type="entry name" value="F-BOX DOMAIN-CONTAINING PROTEIN"/>
    <property type="match status" value="1"/>
</dbReference>
<dbReference type="PANTHER" id="PTHR37561:SF3">
    <property type="entry name" value="F-BOX DOMAIN-CONTAINING PROTEIN"/>
    <property type="match status" value="1"/>
</dbReference>
<protein>
    <submittedName>
        <fullName evidence="2">Uncharacterized protein</fullName>
    </submittedName>
</protein>
<accession>G0UZC1</accession>
<reference evidence="2" key="1">
    <citation type="journal article" date="2012" name="Proc. Natl. Acad. Sci. U.S.A.">
        <title>Antigenic diversity is generated by distinct evolutionary mechanisms in African trypanosome species.</title>
        <authorList>
            <person name="Jackson A.P."/>
            <person name="Berry A."/>
            <person name="Aslett M."/>
            <person name="Allison H.C."/>
            <person name="Burton P."/>
            <person name="Vavrova-Anderson J."/>
            <person name="Brown R."/>
            <person name="Browne H."/>
            <person name="Corton N."/>
            <person name="Hauser H."/>
            <person name="Gamble J."/>
            <person name="Gilderthorp R."/>
            <person name="Marcello L."/>
            <person name="McQuillan J."/>
            <person name="Otto T.D."/>
            <person name="Quail M.A."/>
            <person name="Sanders M.J."/>
            <person name="van Tonder A."/>
            <person name="Ginger M.L."/>
            <person name="Field M.C."/>
            <person name="Barry J.D."/>
            <person name="Hertz-Fowler C."/>
            <person name="Berriman M."/>
        </authorList>
    </citation>
    <scope>NUCLEOTIDE SEQUENCE</scope>
    <source>
        <strain evidence="2">IL3000</strain>
    </source>
</reference>
<feature type="region of interest" description="Disordered" evidence="1">
    <location>
        <begin position="269"/>
        <end position="290"/>
    </location>
</feature>
<dbReference type="VEuPathDB" id="TriTrypDB:TcIL3000.11.1230"/>
<dbReference type="AlphaFoldDB" id="G0UZC1"/>
<dbReference type="GO" id="GO:0003676">
    <property type="term" value="F:nucleic acid binding"/>
    <property type="evidence" value="ECO:0007669"/>
    <property type="project" value="InterPro"/>
</dbReference>
<evidence type="ECO:0000313" key="2">
    <source>
        <dbReference type="EMBL" id="CCC94740.1"/>
    </source>
</evidence>
<organism evidence="2">
    <name type="scientific">Trypanosoma congolense (strain IL3000)</name>
    <dbReference type="NCBI Taxonomy" id="1068625"/>
    <lineage>
        <taxon>Eukaryota</taxon>
        <taxon>Discoba</taxon>
        <taxon>Euglenozoa</taxon>
        <taxon>Kinetoplastea</taxon>
        <taxon>Metakinetoplastina</taxon>
        <taxon>Trypanosomatida</taxon>
        <taxon>Trypanosomatidae</taxon>
        <taxon>Trypanosoma</taxon>
        <taxon>Nannomonas</taxon>
    </lineage>
</organism>
<dbReference type="EMBL" id="HE575324">
    <property type="protein sequence ID" value="CCC94740.1"/>
    <property type="molecule type" value="Genomic_DNA"/>
</dbReference>
<sequence length="290" mass="32610">MTLEKVSYRSSYFPVSRDSIVSEGVEHNCLLNATEREMQHQVRRNTLQHWHPDARSCSTSVDEGLNTSLNVHVRTRDHSLSNSYPPLLVSSSSTSPLSPFSRSALQDGPLPMTPVLKIDSPLASPSDKAVHRALRGKCRFIRFPAEVPPFEPLAPPAEGGHKLFVGQLRFETSFDELAWFLRNVVHINLWNIEKRGCGCAIVSLYTDADREAMLRLKQRVLLDIDGMWFAQDATEQEHLLSYVSGNLEQLVKRMKLPLRPVVFEDMKKPKTLLPDGQSGLPRGTPTRGAM</sequence>
<evidence type="ECO:0000256" key="1">
    <source>
        <dbReference type="SAM" id="MobiDB-lite"/>
    </source>
</evidence>
<dbReference type="SUPFAM" id="SSF54928">
    <property type="entry name" value="RNA-binding domain, RBD"/>
    <property type="match status" value="1"/>
</dbReference>
<proteinExistence type="predicted"/>